<evidence type="ECO:0000256" key="2">
    <source>
        <dbReference type="ARBA" id="ARBA00023125"/>
    </source>
</evidence>
<feature type="DNA-binding region" description="H-T-H motif" evidence="4">
    <location>
        <begin position="28"/>
        <end position="47"/>
    </location>
</feature>
<dbReference type="PRINTS" id="PR00455">
    <property type="entry name" value="HTHTETR"/>
</dbReference>
<dbReference type="AlphaFoldDB" id="A0A841I2P3"/>
<feature type="domain" description="HTH tetR-type" evidence="5">
    <location>
        <begin position="5"/>
        <end position="65"/>
    </location>
</feature>
<dbReference type="PROSITE" id="PS50977">
    <property type="entry name" value="HTH_TETR_2"/>
    <property type="match status" value="1"/>
</dbReference>
<dbReference type="PANTHER" id="PTHR47506:SF3">
    <property type="entry name" value="HTH-TYPE TRANSCRIPTIONAL REGULATOR LMRA"/>
    <property type="match status" value="1"/>
</dbReference>
<evidence type="ECO:0000313" key="6">
    <source>
        <dbReference type="EMBL" id="MBB6099543.1"/>
    </source>
</evidence>
<keyword evidence="1" id="KW-0805">Transcription regulation</keyword>
<dbReference type="Pfam" id="PF16925">
    <property type="entry name" value="TetR_C_13"/>
    <property type="match status" value="1"/>
</dbReference>
<protein>
    <submittedName>
        <fullName evidence="6">AcrR family transcriptional regulator</fullName>
    </submittedName>
</protein>
<sequence>MKKGERTRRQLLDRAADLLNRHGYLGTPFSRISAAVGLEKGGIYNYFTSREELGLAAFDHAAERASARLRRALEEHPDPRSRLSALLEVFRDYLHNPPVPGGCPLINAAVESDGTHPALRTRVRAAVGSLHDLTARLIREAQRSGDLRTALEPEEAASVIIATLEGAIMLARLEDDPLHLERAVRHLRTYLELPAPSPALKEPYA</sequence>
<accession>A0A841I2P3</accession>
<gene>
    <name evidence="6" type="ORF">HNR42_002993</name>
</gene>
<dbReference type="RefSeq" id="WP_183988289.1">
    <property type="nucleotide sequence ID" value="NZ_JACHHG010000012.1"/>
</dbReference>
<dbReference type="InterPro" id="IPR011075">
    <property type="entry name" value="TetR_C"/>
</dbReference>
<dbReference type="InterPro" id="IPR009057">
    <property type="entry name" value="Homeodomain-like_sf"/>
</dbReference>
<dbReference type="GO" id="GO:0003677">
    <property type="term" value="F:DNA binding"/>
    <property type="evidence" value="ECO:0007669"/>
    <property type="project" value="UniProtKB-UniRule"/>
</dbReference>
<dbReference type="InterPro" id="IPR036271">
    <property type="entry name" value="Tet_transcr_reg_TetR-rel_C_sf"/>
</dbReference>
<keyword evidence="7" id="KW-1185">Reference proteome</keyword>
<dbReference type="SUPFAM" id="SSF46689">
    <property type="entry name" value="Homeodomain-like"/>
    <property type="match status" value="1"/>
</dbReference>
<dbReference type="Gene3D" id="1.10.357.10">
    <property type="entry name" value="Tetracycline Repressor, domain 2"/>
    <property type="match status" value="1"/>
</dbReference>
<keyword evidence="3" id="KW-0804">Transcription</keyword>
<name>A0A841I2P3_9DEIO</name>
<reference evidence="6 7" key="1">
    <citation type="submission" date="2020-08" db="EMBL/GenBank/DDBJ databases">
        <title>Genomic Encyclopedia of Type Strains, Phase IV (KMG-IV): sequencing the most valuable type-strain genomes for metagenomic binning, comparative biology and taxonomic classification.</title>
        <authorList>
            <person name="Goeker M."/>
        </authorList>
    </citation>
    <scope>NUCLEOTIDE SEQUENCE [LARGE SCALE GENOMIC DNA]</scope>
    <source>
        <strain evidence="6 7">DSM 21458</strain>
    </source>
</reference>
<evidence type="ECO:0000259" key="5">
    <source>
        <dbReference type="PROSITE" id="PS50977"/>
    </source>
</evidence>
<evidence type="ECO:0000313" key="7">
    <source>
        <dbReference type="Proteomes" id="UP000569951"/>
    </source>
</evidence>
<dbReference type="InterPro" id="IPR001647">
    <property type="entry name" value="HTH_TetR"/>
</dbReference>
<comment type="caution">
    <text evidence="6">The sequence shown here is derived from an EMBL/GenBank/DDBJ whole genome shotgun (WGS) entry which is preliminary data.</text>
</comment>
<dbReference type="Pfam" id="PF00440">
    <property type="entry name" value="TetR_N"/>
    <property type="match status" value="1"/>
</dbReference>
<proteinExistence type="predicted"/>
<dbReference type="Proteomes" id="UP000569951">
    <property type="component" value="Unassembled WGS sequence"/>
</dbReference>
<evidence type="ECO:0000256" key="4">
    <source>
        <dbReference type="PROSITE-ProRule" id="PRU00335"/>
    </source>
</evidence>
<evidence type="ECO:0000256" key="3">
    <source>
        <dbReference type="ARBA" id="ARBA00023163"/>
    </source>
</evidence>
<keyword evidence="2 4" id="KW-0238">DNA-binding</keyword>
<evidence type="ECO:0000256" key="1">
    <source>
        <dbReference type="ARBA" id="ARBA00023015"/>
    </source>
</evidence>
<dbReference type="PANTHER" id="PTHR47506">
    <property type="entry name" value="TRANSCRIPTIONAL REGULATORY PROTEIN"/>
    <property type="match status" value="1"/>
</dbReference>
<organism evidence="6 7">
    <name type="scientific">Deinobacterium chartae</name>
    <dbReference type="NCBI Taxonomy" id="521158"/>
    <lineage>
        <taxon>Bacteria</taxon>
        <taxon>Thermotogati</taxon>
        <taxon>Deinococcota</taxon>
        <taxon>Deinococci</taxon>
        <taxon>Deinococcales</taxon>
        <taxon>Deinococcaceae</taxon>
        <taxon>Deinobacterium</taxon>
    </lineage>
</organism>
<dbReference type="SUPFAM" id="SSF48498">
    <property type="entry name" value="Tetracyclin repressor-like, C-terminal domain"/>
    <property type="match status" value="1"/>
</dbReference>
<dbReference type="EMBL" id="JACHHG010000012">
    <property type="protein sequence ID" value="MBB6099543.1"/>
    <property type="molecule type" value="Genomic_DNA"/>
</dbReference>